<evidence type="ECO:0000256" key="2">
    <source>
        <dbReference type="ARBA" id="ARBA00006690"/>
    </source>
</evidence>
<sequence>MNRVLYKLALVPMKEYPFFLAQVTTFGYVGIYFSILFLRYSAGIVTNEMLSLPKYCFVLIGILEALGVAAGMSAGAMLPGPAIPILSQTFLVWQLLFSTLILGRKYAFNQIVGCLLVAVGVVVAVT</sequence>
<proteinExistence type="inferred from homology"/>
<keyword evidence="4 7" id="KW-0812">Transmembrane</keyword>
<dbReference type="InterPro" id="IPR013936">
    <property type="entry name" value="CRT-like"/>
</dbReference>
<keyword evidence="5 7" id="KW-1133">Transmembrane helix</keyword>
<feature type="transmembrane region" description="Helical" evidence="7">
    <location>
        <begin position="20"/>
        <end position="40"/>
    </location>
</feature>
<accession>A0A7J6WPN8</accession>
<evidence type="ECO:0000256" key="1">
    <source>
        <dbReference type="ARBA" id="ARBA00004141"/>
    </source>
</evidence>
<dbReference type="PANTHER" id="PTHR31326:SF1">
    <property type="entry name" value="PROTEIN CLT2, CHLOROPLASTIC"/>
    <property type="match status" value="1"/>
</dbReference>
<keyword evidence="3" id="KW-0813">Transport</keyword>
<evidence type="ECO:0000313" key="8">
    <source>
        <dbReference type="EMBL" id="KAF5199336.1"/>
    </source>
</evidence>
<dbReference type="EMBL" id="JABWDY010012109">
    <property type="protein sequence ID" value="KAF5199336.1"/>
    <property type="molecule type" value="Genomic_DNA"/>
</dbReference>
<evidence type="ECO:0000256" key="7">
    <source>
        <dbReference type="SAM" id="Phobius"/>
    </source>
</evidence>
<organism evidence="8 9">
    <name type="scientific">Thalictrum thalictroides</name>
    <name type="common">Rue-anemone</name>
    <name type="synonym">Anemone thalictroides</name>
    <dbReference type="NCBI Taxonomy" id="46969"/>
    <lineage>
        <taxon>Eukaryota</taxon>
        <taxon>Viridiplantae</taxon>
        <taxon>Streptophyta</taxon>
        <taxon>Embryophyta</taxon>
        <taxon>Tracheophyta</taxon>
        <taxon>Spermatophyta</taxon>
        <taxon>Magnoliopsida</taxon>
        <taxon>Ranunculales</taxon>
        <taxon>Ranunculaceae</taxon>
        <taxon>Thalictroideae</taxon>
        <taxon>Thalictrum</taxon>
    </lineage>
</organism>
<comment type="subcellular location">
    <subcellularLocation>
        <location evidence="1">Membrane</location>
        <topology evidence="1">Multi-pass membrane protein</topology>
    </subcellularLocation>
</comment>
<name>A0A7J6WPN8_THATH</name>
<dbReference type="GO" id="GO:0016020">
    <property type="term" value="C:membrane"/>
    <property type="evidence" value="ECO:0007669"/>
    <property type="project" value="UniProtKB-SubCell"/>
</dbReference>
<reference evidence="8 9" key="1">
    <citation type="submission" date="2020-06" db="EMBL/GenBank/DDBJ databases">
        <title>Transcriptomic and genomic resources for Thalictrum thalictroides and T. hernandezii: Facilitating candidate gene discovery in an emerging model plant lineage.</title>
        <authorList>
            <person name="Arias T."/>
            <person name="Riano-Pachon D.M."/>
            <person name="Di Stilio V.S."/>
        </authorList>
    </citation>
    <scope>NUCLEOTIDE SEQUENCE [LARGE SCALE GENOMIC DNA]</scope>
    <source>
        <strain evidence="9">cv. WT478/WT964</strain>
        <tissue evidence="8">Leaves</tissue>
    </source>
</reference>
<dbReference type="OrthoDB" id="416555at2759"/>
<dbReference type="Proteomes" id="UP000554482">
    <property type="component" value="Unassembled WGS sequence"/>
</dbReference>
<protein>
    <submittedName>
        <fullName evidence="8">CRT (Chloroquine-resistance transporter)-like transporter protein</fullName>
    </submittedName>
</protein>
<comment type="similarity">
    <text evidence="2">Belongs to the CRT-like transporter family.</text>
</comment>
<gene>
    <name evidence="8" type="ORF">FRX31_011077</name>
</gene>
<evidence type="ECO:0000256" key="3">
    <source>
        <dbReference type="ARBA" id="ARBA00022448"/>
    </source>
</evidence>
<dbReference type="AlphaFoldDB" id="A0A7J6WPN8"/>
<evidence type="ECO:0000256" key="4">
    <source>
        <dbReference type="ARBA" id="ARBA00022692"/>
    </source>
</evidence>
<keyword evidence="6 7" id="KW-0472">Membrane</keyword>
<feature type="non-terminal residue" evidence="8">
    <location>
        <position position="126"/>
    </location>
</feature>
<evidence type="ECO:0000256" key="5">
    <source>
        <dbReference type="ARBA" id="ARBA00022989"/>
    </source>
</evidence>
<feature type="transmembrane region" description="Helical" evidence="7">
    <location>
        <begin position="52"/>
        <end position="76"/>
    </location>
</feature>
<keyword evidence="9" id="KW-1185">Reference proteome</keyword>
<evidence type="ECO:0000313" key="9">
    <source>
        <dbReference type="Proteomes" id="UP000554482"/>
    </source>
</evidence>
<dbReference type="Pfam" id="PF08627">
    <property type="entry name" value="CRT-like"/>
    <property type="match status" value="1"/>
</dbReference>
<evidence type="ECO:0000256" key="6">
    <source>
        <dbReference type="ARBA" id="ARBA00023136"/>
    </source>
</evidence>
<feature type="transmembrane region" description="Helical" evidence="7">
    <location>
        <begin position="107"/>
        <end position="125"/>
    </location>
</feature>
<comment type="caution">
    <text evidence="8">The sequence shown here is derived from an EMBL/GenBank/DDBJ whole genome shotgun (WGS) entry which is preliminary data.</text>
</comment>
<dbReference type="PANTHER" id="PTHR31326">
    <property type="entry name" value="PROTEIN CLT2, CHLOROPLASTIC"/>
    <property type="match status" value="1"/>
</dbReference>